<evidence type="ECO:0000256" key="1">
    <source>
        <dbReference type="ARBA" id="ARBA00005234"/>
    </source>
</evidence>
<feature type="region of interest" description="Disordered" evidence="6">
    <location>
        <begin position="20"/>
        <end position="86"/>
    </location>
</feature>
<dbReference type="PANTHER" id="PTHR46896:SF3">
    <property type="entry name" value="FI06413P-RELATED"/>
    <property type="match status" value="1"/>
</dbReference>
<dbReference type="InterPro" id="IPR051947">
    <property type="entry name" value="Sentrin-specific_protease"/>
</dbReference>
<dbReference type="GO" id="GO:0005634">
    <property type="term" value="C:nucleus"/>
    <property type="evidence" value="ECO:0007669"/>
    <property type="project" value="TreeGrafter"/>
</dbReference>
<evidence type="ECO:0000313" key="8">
    <source>
        <dbReference type="EMBL" id="EUC34835.1"/>
    </source>
</evidence>
<feature type="compositionally biased region" description="Polar residues" evidence="6">
    <location>
        <begin position="42"/>
        <end position="55"/>
    </location>
</feature>
<dbReference type="STRING" id="930089.W6YBC1"/>
<dbReference type="eggNOG" id="KOG0779">
    <property type="taxonomic scope" value="Eukaryota"/>
</dbReference>
<feature type="compositionally biased region" description="Basic and acidic residues" evidence="6">
    <location>
        <begin position="1148"/>
        <end position="1173"/>
    </location>
</feature>
<feature type="region of interest" description="Disordered" evidence="6">
    <location>
        <begin position="769"/>
        <end position="811"/>
    </location>
</feature>
<dbReference type="OrthoDB" id="442460at2759"/>
<dbReference type="SUPFAM" id="SSF54001">
    <property type="entry name" value="Cysteine proteinases"/>
    <property type="match status" value="1"/>
</dbReference>
<dbReference type="EMBL" id="KI964584">
    <property type="protein sequence ID" value="EUC34835.1"/>
    <property type="molecule type" value="Genomic_DNA"/>
</dbReference>
<proteinExistence type="inferred from homology"/>
<evidence type="ECO:0000256" key="3">
    <source>
        <dbReference type="ARBA" id="ARBA00022670"/>
    </source>
</evidence>
<gene>
    <name evidence="8" type="ORF">COCCADRAFT_92278</name>
</gene>
<feature type="compositionally biased region" description="Basic and acidic residues" evidence="6">
    <location>
        <begin position="1039"/>
        <end position="1068"/>
    </location>
</feature>
<feature type="region of interest" description="Disordered" evidence="6">
    <location>
        <begin position="276"/>
        <end position="303"/>
    </location>
</feature>
<sequence length="1378" mass="153190">MLSNLINGIIAVAGGHSTTDANDAPAHSPTLDLPLSRDSPPASRSTPTVIDLSSPTKPPRKPQRDEKISGKSLSRPSKRAISEDERRLVGDYEVPADAVSIPNPSSWMSDPRTMHNKPGANKGYRPVDTLNGVARAAIRKPTTYGKHTRPRPVLIGQSPGPGQTAYSEFQRSKVPTTPSRHGLSRGEEGQWSGGPASAKRRKTEHITLDDDEDDEAMVVTRPEASTPRRLSDERPVSAMSSQSRPSIDSGSTGAEFKIHRTTNEFREVDGLINPSAKKPRQASCIKRQARRNNSPTGRGTLSDEAHQFILRGFKQGEPQKFVERPITSEHFPEARINESTTEQPSTSRPVTNNSPNLRTQHQPVPRRLDQAEDSDSADELAISPVATRKQILSPSKVKKAVQSGAKRNGHSKSSSNSWPLSFARSYDFDVAGSKMEGEHTTLVLRSDPKGLRVQKYNTEGYETVIFIHPQEVNKVHADETSRVRLEGPRNADGNIPIFDLEFLNTSDFLAFCNSHAASLTTSGKILSKENEHMRRLFTSPLRARNDKVAMSEVSDNALTDFKSHGTHSEQAEKPLGVRERRHERGVEDRFTVDNTRTATALIRSSRSRPLTSTRLERSSPEIVEVPKYSIDKGLGRPWTKSLEYGEGRQRAIVHFDDLPRLDEEEYLNDSLIDFYMIYLFKKLNVPADKVYFFNTYFFTRLTENAGRKSMNYKAVERWTSKIDIFTYDYIVVPINESQSHWYLAIICNVSNIQRKPVLEDVDDPQLRMQETPELSAISTTASDGEEHKKLQSTSNPNSPMKVEEVHSQQDEDPNLFDEVTISLVDRDDPGTGARPRTGVDEYNAVTLESETEHMETPQTASDLEVPSRGKLVQSSLSFAKNKNKRKVVPKRDPTQPVVVVLDSLGGIARSGAVRTLKDWIAAEGKSKRGMEAVIKENGYYPKGSQIPMQNNWTDCGVYLLGYIEKFFQNPDEFMHKLLTGSMSAEEDWPELNPSVMRHKMREIIFECHKQQEVARAAQKKAKKESMQSKVSPDPTAKQTTKETSCERSPDTKTEAKSDKHAADGDGLPRAEPSPTLPLPRLGSPFEPGKDSSASVKHSSQGGATKDSNSPPTTNSPAKPGLASHSNVSPRRHSPEVRVNSRIVQPHKSASDTHNSPDRLTDQTGHIDQKDQESRLFGLSKRQRQDNHDHLTGSLNAKRPQMDPSLKKKRDGSSGIKAKSPRSREGSAPDAPIEIKDSQEMEVEGPGLRPPLQPRADKHHMPSSQPPRPIQMLQPSPSFEEIPPPLPRSKIVESGKKDTSTGGQVDDDYEKDHARRSRAPDPSQPSQNLQRSEEGTDDTVEAISQSTDQMQLDGTQDSTIVRETPEPARSPITTKDKTI</sequence>
<feature type="domain" description="Ubiquitin-like protease family profile" evidence="7">
    <location>
        <begin position="651"/>
        <end position="966"/>
    </location>
</feature>
<feature type="region of interest" description="Disordered" evidence="6">
    <location>
        <begin position="143"/>
        <end position="253"/>
    </location>
</feature>
<feature type="compositionally biased region" description="Basic and acidic residues" evidence="6">
    <location>
        <begin position="1221"/>
        <end position="1238"/>
    </location>
</feature>
<dbReference type="GO" id="GO:0016926">
    <property type="term" value="P:protein desumoylation"/>
    <property type="evidence" value="ECO:0007669"/>
    <property type="project" value="TreeGrafter"/>
</dbReference>
<dbReference type="RefSeq" id="XP_007710828.1">
    <property type="nucleotide sequence ID" value="XM_007712638.1"/>
</dbReference>
<evidence type="ECO:0000256" key="4">
    <source>
        <dbReference type="ARBA" id="ARBA00022786"/>
    </source>
</evidence>
<feature type="region of interest" description="Disordered" evidence="6">
    <location>
        <begin position="326"/>
        <end position="417"/>
    </location>
</feature>
<dbReference type="PANTHER" id="PTHR46896">
    <property type="entry name" value="SENTRIN-SPECIFIC PROTEASE"/>
    <property type="match status" value="1"/>
</dbReference>
<feature type="compositionally biased region" description="Basic and acidic residues" evidence="6">
    <location>
        <begin position="561"/>
        <end position="584"/>
    </location>
</feature>
<feature type="compositionally biased region" description="Polar residues" evidence="6">
    <location>
        <begin position="238"/>
        <end position="252"/>
    </location>
</feature>
<feature type="region of interest" description="Disordered" evidence="6">
    <location>
        <begin position="1015"/>
        <end position="1378"/>
    </location>
</feature>
<keyword evidence="9" id="KW-1185">Reference proteome</keyword>
<keyword evidence="5" id="KW-0378">Hydrolase</keyword>
<feature type="compositionally biased region" description="Polar residues" evidence="6">
    <location>
        <begin position="1091"/>
        <end position="1116"/>
    </location>
</feature>
<protein>
    <recommendedName>
        <fullName evidence="7">Ubiquitin-like protease family profile domain-containing protein</fullName>
    </recommendedName>
</protein>
<evidence type="ECO:0000313" key="9">
    <source>
        <dbReference type="Proteomes" id="UP000053841"/>
    </source>
</evidence>
<dbReference type="GO" id="GO:0005737">
    <property type="term" value="C:cytoplasm"/>
    <property type="evidence" value="ECO:0007669"/>
    <property type="project" value="TreeGrafter"/>
</dbReference>
<dbReference type="GeneID" id="19153341"/>
<feature type="compositionally biased region" description="Basic and acidic residues" evidence="6">
    <location>
        <begin position="1289"/>
        <end position="1298"/>
    </location>
</feature>
<feature type="compositionally biased region" description="Polar residues" evidence="6">
    <location>
        <begin position="337"/>
        <end position="362"/>
    </location>
</feature>
<accession>W6YBC1</accession>
<dbReference type="GO" id="GO:0070139">
    <property type="term" value="F:SUMO-specific endopeptidase activity"/>
    <property type="evidence" value="ECO:0007669"/>
    <property type="project" value="TreeGrafter"/>
</dbReference>
<keyword evidence="4" id="KW-0833">Ubl conjugation pathway</keyword>
<dbReference type="PROSITE" id="PS50600">
    <property type="entry name" value="ULP_PROTEASE"/>
    <property type="match status" value="1"/>
</dbReference>
<dbReference type="GO" id="GO:0006508">
    <property type="term" value="P:proteolysis"/>
    <property type="evidence" value="ECO:0007669"/>
    <property type="project" value="UniProtKB-KW"/>
</dbReference>
<name>W6YBC1_COCC2</name>
<organism evidence="8 9">
    <name type="scientific">Cochliobolus carbonum (strain 26-R-13)</name>
    <name type="common">Maize leaf spot fungus</name>
    <name type="synonym">Bipolaris zeicola</name>
    <dbReference type="NCBI Taxonomy" id="930089"/>
    <lineage>
        <taxon>Eukaryota</taxon>
        <taxon>Fungi</taxon>
        <taxon>Dikarya</taxon>
        <taxon>Ascomycota</taxon>
        <taxon>Pezizomycotina</taxon>
        <taxon>Dothideomycetes</taxon>
        <taxon>Pleosporomycetidae</taxon>
        <taxon>Pleosporales</taxon>
        <taxon>Pleosporineae</taxon>
        <taxon>Pleosporaceae</taxon>
        <taxon>Bipolaris</taxon>
    </lineage>
</organism>
<evidence type="ECO:0000256" key="5">
    <source>
        <dbReference type="ARBA" id="ARBA00022801"/>
    </source>
</evidence>
<feature type="compositionally biased region" description="Basic and acidic residues" evidence="6">
    <location>
        <begin position="326"/>
        <end position="336"/>
    </location>
</feature>
<evidence type="ECO:0000256" key="2">
    <source>
        <dbReference type="ARBA" id="ARBA00022553"/>
    </source>
</evidence>
<dbReference type="Pfam" id="PF02902">
    <property type="entry name" value="Peptidase_C48"/>
    <property type="match status" value="1"/>
</dbReference>
<keyword evidence="3" id="KW-0645">Protease</keyword>
<reference evidence="8 9" key="1">
    <citation type="journal article" date="2013" name="PLoS Genet.">
        <title>Comparative genome structure, secondary metabolite, and effector coding capacity across Cochliobolus pathogens.</title>
        <authorList>
            <person name="Condon B.J."/>
            <person name="Leng Y."/>
            <person name="Wu D."/>
            <person name="Bushley K.E."/>
            <person name="Ohm R.A."/>
            <person name="Otillar R."/>
            <person name="Martin J."/>
            <person name="Schackwitz W."/>
            <person name="Grimwood J."/>
            <person name="MohdZainudin N."/>
            <person name="Xue C."/>
            <person name="Wang R."/>
            <person name="Manning V.A."/>
            <person name="Dhillon B."/>
            <person name="Tu Z.J."/>
            <person name="Steffenson B.J."/>
            <person name="Salamov A."/>
            <person name="Sun H."/>
            <person name="Lowry S."/>
            <person name="LaButti K."/>
            <person name="Han J."/>
            <person name="Copeland A."/>
            <person name="Lindquist E."/>
            <person name="Barry K."/>
            <person name="Schmutz J."/>
            <person name="Baker S.E."/>
            <person name="Ciuffetti L.M."/>
            <person name="Grigoriev I.V."/>
            <person name="Zhong S."/>
            <person name="Turgeon B.G."/>
        </authorList>
    </citation>
    <scope>NUCLEOTIDE SEQUENCE [LARGE SCALE GENOMIC DNA]</scope>
    <source>
        <strain evidence="8 9">26-R-13</strain>
    </source>
</reference>
<feature type="compositionally biased region" description="Polar residues" evidence="6">
    <location>
        <begin position="1341"/>
        <end position="1360"/>
    </location>
</feature>
<dbReference type="HOGENOM" id="CLU_004863_0_0_1"/>
<evidence type="ECO:0000259" key="7">
    <source>
        <dbReference type="PROSITE" id="PS50600"/>
    </source>
</evidence>
<feature type="compositionally biased region" description="Polar residues" evidence="6">
    <location>
        <begin position="160"/>
        <end position="179"/>
    </location>
</feature>
<dbReference type="Proteomes" id="UP000053841">
    <property type="component" value="Unassembled WGS sequence"/>
</dbReference>
<keyword evidence="2" id="KW-0597">Phosphoprotein</keyword>
<dbReference type="KEGG" id="bze:COCCADRAFT_92278"/>
<dbReference type="InterPro" id="IPR003653">
    <property type="entry name" value="Peptidase_C48_C"/>
</dbReference>
<evidence type="ECO:0000256" key="6">
    <source>
        <dbReference type="SAM" id="MobiDB-lite"/>
    </source>
</evidence>
<dbReference type="Gene3D" id="3.40.395.10">
    <property type="entry name" value="Adenoviral Proteinase, Chain A"/>
    <property type="match status" value="1"/>
</dbReference>
<dbReference type="InterPro" id="IPR038765">
    <property type="entry name" value="Papain-like_cys_pep_sf"/>
</dbReference>
<feature type="region of interest" description="Disordered" evidence="6">
    <location>
        <begin position="560"/>
        <end position="584"/>
    </location>
</feature>
<comment type="similarity">
    <text evidence="1">Belongs to the peptidase C48 family.</text>
</comment>